<sequence>MDFTEDTYVWVPVEMCRFGLEDAFHNPLRLYLVLAISASGLTVFNRKIKSSVASKLTCSSRTVERYMKELLDRDWIGKNPKTGTHFVRSFEQIRRQEDFYNTTAAKLFLQELQSTKRLRGFCVAAIIGNRILKKQREVERLNKNTDVHSRTLDLPPNSMPVAANYLKPIVDLSKATCHRLKQYAKKYDYIKITKNVKKKRADDATIKHAQQYDLSLPGFYRKTKTSHIYEHVQADIITSNIEFRYRCNIERQK</sequence>
<name>A0A1M4X341_9BACT</name>
<dbReference type="RefSeq" id="WP_073059965.1">
    <property type="nucleotide sequence ID" value="NZ_FQUS01000004.1"/>
</dbReference>
<dbReference type="EMBL" id="FQUS01000004">
    <property type="protein sequence ID" value="SHE87879.1"/>
    <property type="molecule type" value="Genomic_DNA"/>
</dbReference>
<gene>
    <name evidence="1" type="ORF">SAMN05443144_1047</name>
</gene>
<protein>
    <submittedName>
        <fullName evidence="1">Uncharacterized protein</fullName>
    </submittedName>
</protein>
<proteinExistence type="predicted"/>
<dbReference type="AlphaFoldDB" id="A0A1M4X341"/>
<dbReference type="STRING" id="1194090.SAMN05443144_1047"/>
<accession>A0A1M4X341</accession>
<dbReference type="Proteomes" id="UP000184041">
    <property type="component" value="Unassembled WGS sequence"/>
</dbReference>
<evidence type="ECO:0000313" key="2">
    <source>
        <dbReference type="Proteomes" id="UP000184041"/>
    </source>
</evidence>
<keyword evidence="2" id="KW-1185">Reference proteome</keyword>
<organism evidence="1 2">
    <name type="scientific">Fodinibius roseus</name>
    <dbReference type="NCBI Taxonomy" id="1194090"/>
    <lineage>
        <taxon>Bacteria</taxon>
        <taxon>Pseudomonadati</taxon>
        <taxon>Balneolota</taxon>
        <taxon>Balneolia</taxon>
        <taxon>Balneolales</taxon>
        <taxon>Balneolaceae</taxon>
        <taxon>Fodinibius</taxon>
    </lineage>
</organism>
<reference evidence="1 2" key="1">
    <citation type="submission" date="2016-11" db="EMBL/GenBank/DDBJ databases">
        <authorList>
            <person name="Jaros S."/>
            <person name="Januszkiewicz K."/>
            <person name="Wedrychowicz H."/>
        </authorList>
    </citation>
    <scope>NUCLEOTIDE SEQUENCE [LARGE SCALE GENOMIC DNA]</scope>
    <source>
        <strain evidence="1 2">DSM 21986</strain>
    </source>
</reference>
<evidence type="ECO:0000313" key="1">
    <source>
        <dbReference type="EMBL" id="SHE87879.1"/>
    </source>
</evidence>
<dbReference type="OrthoDB" id="676080at2"/>